<evidence type="ECO:0000313" key="10">
    <source>
        <dbReference type="EMBL" id="ADQ41519.1"/>
    </source>
</evidence>
<dbReference type="PIRSF" id="PIRSF038994">
    <property type="entry name" value="NagA"/>
    <property type="match status" value="1"/>
</dbReference>
<dbReference type="OrthoDB" id="9776488at2"/>
<gene>
    <name evidence="10" type="ordered locus">Calkr_2048</name>
</gene>
<dbReference type="InterPro" id="IPR006680">
    <property type="entry name" value="Amidohydro-rel"/>
</dbReference>
<feature type="binding site" evidence="7">
    <location>
        <begin position="220"/>
        <end position="221"/>
    </location>
    <ligand>
        <name>substrate</name>
    </ligand>
</feature>
<reference evidence="10 11" key="2">
    <citation type="journal article" date="2011" name="J. Bacteriol.">
        <title>Complete genome sequences for the anaerobic, extremely thermophilic plant biomass-degrading bacteria Caldicellulosiruptor hydrothermalis, Caldicellulosiruptor kristjanssonii, Caldicellulosiruptor kronotskyensis, Caldicellulosiruptor owensenis, and Caldicellulosiruptor lactoaceticus.</title>
        <authorList>
            <person name="Blumer-Schuette S.E."/>
            <person name="Ozdemir I."/>
            <person name="Mistry D."/>
            <person name="Lucas S."/>
            <person name="Lapidus A."/>
            <person name="Cheng J.F."/>
            <person name="Goodwin L.A."/>
            <person name="Pitluck S."/>
            <person name="Land M.L."/>
            <person name="Hauser L.J."/>
            <person name="Woyke T."/>
            <person name="Mikhailova N."/>
            <person name="Pati A."/>
            <person name="Kyrpides N.C."/>
            <person name="Ivanova N."/>
            <person name="Detter J.C."/>
            <person name="Walston-Davenport K."/>
            <person name="Han S."/>
            <person name="Adams M.W."/>
            <person name="Kelly R.M."/>
        </authorList>
    </citation>
    <scope>NUCLEOTIDE SEQUENCE [LARGE SCALE GENOMIC DNA]</scope>
    <source>
        <strain evidence="11">ATCC 700853 / DSM 12137 / I77R1B</strain>
    </source>
</reference>
<dbReference type="RefSeq" id="WP_013433242.1">
    <property type="nucleotide sequence ID" value="NC_014721.1"/>
</dbReference>
<dbReference type="InterPro" id="IPR011059">
    <property type="entry name" value="Metal-dep_hydrolase_composite"/>
</dbReference>
<dbReference type="SUPFAM" id="SSF51556">
    <property type="entry name" value="Metallo-dependent hydrolases"/>
    <property type="match status" value="1"/>
</dbReference>
<evidence type="ECO:0000256" key="6">
    <source>
        <dbReference type="PIRSR" id="PIRSR038994-1"/>
    </source>
</evidence>
<dbReference type="SUPFAM" id="SSF51338">
    <property type="entry name" value="Composite domain of metallo-dependent hydrolases"/>
    <property type="match status" value="1"/>
</dbReference>
<evidence type="ECO:0000256" key="1">
    <source>
        <dbReference type="ARBA" id="ARBA00010716"/>
    </source>
</evidence>
<keyword evidence="3 5" id="KW-0378">Hydrolase</keyword>
<feature type="binding site" evidence="7">
    <location>
        <position position="228"/>
    </location>
    <ligand>
        <name>substrate</name>
    </ligand>
</feature>
<dbReference type="GO" id="GO:0006046">
    <property type="term" value="P:N-acetylglucosamine catabolic process"/>
    <property type="evidence" value="ECO:0007669"/>
    <property type="project" value="TreeGrafter"/>
</dbReference>
<evidence type="ECO:0000256" key="7">
    <source>
        <dbReference type="PIRSR" id="PIRSR038994-2"/>
    </source>
</evidence>
<feature type="binding site" evidence="8">
    <location>
        <position position="129"/>
    </location>
    <ligand>
        <name>Zn(2+)</name>
        <dbReference type="ChEBI" id="CHEBI:29105"/>
    </ligand>
</feature>
<dbReference type="EMBL" id="CP002326">
    <property type="protein sequence ID" value="ADQ41519.1"/>
    <property type="molecule type" value="Genomic_DNA"/>
</dbReference>
<evidence type="ECO:0000256" key="2">
    <source>
        <dbReference type="ARBA" id="ARBA00022723"/>
    </source>
</evidence>
<comment type="similarity">
    <text evidence="1 5">Belongs to the metallo-dependent hydrolases superfamily. NagA family.</text>
</comment>
<organism evidence="10 11">
    <name type="scientific">Caldicellulosiruptor acetigenus (strain ATCC 700853 / DSM 12137 / I77R1B)</name>
    <name type="common">Caldicellulosiruptor kristjanssonii</name>
    <dbReference type="NCBI Taxonomy" id="632335"/>
    <lineage>
        <taxon>Bacteria</taxon>
        <taxon>Bacillati</taxon>
        <taxon>Bacillota</taxon>
        <taxon>Bacillota incertae sedis</taxon>
        <taxon>Caldicellulosiruptorales</taxon>
        <taxon>Caldicellulosiruptoraceae</taxon>
        <taxon>Caldicellulosiruptor</taxon>
    </lineage>
</organism>
<dbReference type="Gene3D" id="3.20.20.140">
    <property type="entry name" value="Metal-dependent hydrolases"/>
    <property type="match status" value="1"/>
</dbReference>
<dbReference type="AlphaFoldDB" id="E4S585"/>
<evidence type="ECO:0000259" key="9">
    <source>
        <dbReference type="Pfam" id="PF01979"/>
    </source>
</evidence>
<feature type="binding site" evidence="7">
    <location>
        <position position="140"/>
    </location>
    <ligand>
        <name>substrate</name>
    </ligand>
</feature>
<dbReference type="GO" id="GO:0046872">
    <property type="term" value="F:metal ion binding"/>
    <property type="evidence" value="ECO:0007669"/>
    <property type="project" value="UniProtKB-KW"/>
</dbReference>
<dbReference type="KEGG" id="cki:Calkr_2048"/>
<name>E4S585_CALA7</name>
<feature type="binding site" evidence="8">
    <location>
        <position position="217"/>
    </location>
    <ligand>
        <name>Zn(2+)</name>
        <dbReference type="ChEBI" id="CHEBI:29105"/>
    </ligand>
</feature>
<keyword evidence="11" id="KW-1185">Reference proteome</keyword>
<dbReference type="NCBIfam" id="TIGR00221">
    <property type="entry name" value="nagA"/>
    <property type="match status" value="1"/>
</dbReference>
<keyword evidence="2 8" id="KW-0479">Metal-binding</keyword>
<dbReference type="InterPro" id="IPR003764">
    <property type="entry name" value="GlcNAc_6-P_deAcase"/>
</dbReference>
<evidence type="ECO:0000256" key="5">
    <source>
        <dbReference type="PIRNR" id="PIRNR038994"/>
    </source>
</evidence>
<evidence type="ECO:0000313" key="11">
    <source>
        <dbReference type="Proteomes" id="UP000009256"/>
    </source>
</evidence>
<keyword evidence="4 5" id="KW-0119">Carbohydrate metabolism</keyword>
<proteinExistence type="inferred from homology"/>
<dbReference type="eggNOG" id="COG1820">
    <property type="taxonomic scope" value="Bacteria"/>
</dbReference>
<dbReference type="Proteomes" id="UP000009256">
    <property type="component" value="Chromosome"/>
</dbReference>
<dbReference type="GO" id="GO:0008448">
    <property type="term" value="F:N-acetylglucosamine-6-phosphate deacetylase activity"/>
    <property type="evidence" value="ECO:0007669"/>
    <property type="project" value="InterPro"/>
</dbReference>
<evidence type="ECO:0000256" key="8">
    <source>
        <dbReference type="PIRSR" id="PIRSR038994-3"/>
    </source>
</evidence>
<feature type="binding site" evidence="7">
    <location>
        <position position="251"/>
    </location>
    <ligand>
        <name>substrate</name>
    </ligand>
</feature>
<feature type="binding site" evidence="8">
    <location>
        <position position="196"/>
    </location>
    <ligand>
        <name>Zn(2+)</name>
        <dbReference type="ChEBI" id="CHEBI:29105"/>
    </ligand>
</feature>
<sequence length="380" mass="41984">MRKKFLVKKIFNGNSFIRDNVLVVEDGIILGTQEGIDTAEDRVVDKRDFILSPGFVDKHTHGIGGVDFFEATANDLKTIQNYYFKHGVTTILPTIVSAPFENIFKLGKAIREAKKDPAFKINIPGIFLEGPFINPAKKGAHDERFLQNPTAEKLEELISNCEEKIVDIALAPELLENPNEFISKATERGINISLGHTNSSFEQAAQAHMLGAKSIVHLFNAMPQLHHRQNSITTYALLSSIKVELICDFIHLSPEIIKLTYKLKGPENVILISDSISATDLSDGEYSLGALDVKVENGICKLADGTIAGSTLTIDKAVKNLIKIGIRLEDALRAATYNPSRLLSLECGAIKEGFRADFVLMDEDLNVKEVYVEGELLYEA</sequence>
<feature type="binding site" evidence="7">
    <location>
        <begin position="307"/>
        <end position="309"/>
    </location>
    <ligand>
        <name>substrate</name>
    </ligand>
</feature>
<accession>E4S585</accession>
<evidence type="ECO:0000256" key="3">
    <source>
        <dbReference type="ARBA" id="ARBA00022801"/>
    </source>
</evidence>
<dbReference type="PANTHER" id="PTHR11113:SF14">
    <property type="entry name" value="N-ACETYLGLUCOSAMINE-6-PHOSPHATE DEACETYLASE"/>
    <property type="match status" value="1"/>
</dbReference>
<dbReference type="STRING" id="632335.Calkr_2048"/>
<dbReference type="HOGENOM" id="CLU_032482_2_1_9"/>
<dbReference type="Pfam" id="PF01979">
    <property type="entry name" value="Amidohydro_1"/>
    <property type="match status" value="1"/>
</dbReference>
<feature type="active site" description="Proton donor/acceptor" evidence="6">
    <location>
        <position position="274"/>
    </location>
</feature>
<dbReference type="Gene3D" id="2.30.40.10">
    <property type="entry name" value="Urease, subunit C, domain 1"/>
    <property type="match status" value="1"/>
</dbReference>
<comment type="cofactor">
    <cofactor evidence="8">
        <name>a divalent metal cation</name>
        <dbReference type="ChEBI" id="CHEBI:60240"/>
    </cofactor>
    <text evidence="8">Binds 1 divalent metal cation per subunit.</text>
</comment>
<dbReference type="CDD" id="cd00854">
    <property type="entry name" value="NagA"/>
    <property type="match status" value="1"/>
</dbReference>
<feature type="domain" description="Amidohydrolase-related" evidence="9">
    <location>
        <begin position="50"/>
        <end position="376"/>
    </location>
</feature>
<protein>
    <submittedName>
        <fullName evidence="10">N-acetylglucosamine-6-phosphate deacetylase</fullName>
    </submittedName>
</protein>
<evidence type="ECO:0000256" key="4">
    <source>
        <dbReference type="ARBA" id="ARBA00023277"/>
    </source>
</evidence>
<reference key="1">
    <citation type="submission" date="2010-11" db="EMBL/GenBank/DDBJ databases">
        <title>Complete sequence of chromosome of Caldicellulosiruptor kristjanssonii 177R1B.</title>
        <authorList>
            <consortium name="US DOE Joint Genome Institute"/>
            <person name="Lucas S."/>
            <person name="Copeland A."/>
            <person name="Lapidus A."/>
            <person name="Cheng J.-F."/>
            <person name="Bruce D."/>
            <person name="Goodwin L."/>
            <person name="Pitluck S."/>
            <person name="Davenport K."/>
            <person name="Detter J.C."/>
            <person name="Han C."/>
            <person name="Tapia R."/>
            <person name="Land M."/>
            <person name="Hauser L."/>
            <person name="Jeffries C."/>
            <person name="Kyrpides N."/>
            <person name="Ivanova N."/>
            <person name="Mikhailova N."/>
            <person name="Blumer-Schuette S.E."/>
            <person name="Kelly R.M."/>
            <person name="Woyke T."/>
        </authorList>
    </citation>
    <scope>NUCLEOTIDE SEQUENCE</scope>
    <source>
        <strain>177R1B</strain>
    </source>
</reference>
<dbReference type="PANTHER" id="PTHR11113">
    <property type="entry name" value="N-ACETYLGLUCOSAMINE-6-PHOSPHATE DEACETYLASE"/>
    <property type="match status" value="1"/>
</dbReference>
<dbReference type="InterPro" id="IPR032466">
    <property type="entry name" value="Metal_Hydrolase"/>
</dbReference>